<comment type="caution">
    <text evidence="8">The sequence shown here is derived from an EMBL/GenBank/DDBJ whole genome shotgun (WGS) entry which is preliminary data.</text>
</comment>
<gene>
    <name evidence="8" type="ORF">SAMN05216268_14119</name>
</gene>
<feature type="transmembrane region" description="Helical" evidence="6">
    <location>
        <begin position="266"/>
        <end position="283"/>
    </location>
</feature>
<dbReference type="NCBIfam" id="NF033135">
    <property type="entry name" value="cmx_cmrA"/>
    <property type="match status" value="1"/>
</dbReference>
<dbReference type="PROSITE" id="PS50850">
    <property type="entry name" value="MFS"/>
    <property type="match status" value="1"/>
</dbReference>
<sequence>MPIALFVLGLTIFGLGTTEFMIAGLLPEMADAFDVSIPTAGILISAFAVGAAIGAPAVALVSARLPKKATLVAILIVFLAGQTMAATAQSYHVLLVARVVTAVVQSAFFGIGAVVAADLVQPSKRASAIAIMFGGLTISTIAGVPLGAFLGQHWGWRSPFWVVNGLALIGLMGVITLVPSHKSEQEASVRKELAAFRSGRVWLGLVTTALSQAALFGCYSYITPLLTDVTGFSSAVVPVLLVLFGVGTFCGSVLGGRFADRNLMRTLWIGMVLLATSLALFSATAHNKVLMTITVIVFGIAGFLINPGLQTRVLNEAKGAATLASAGNISAFNIGNAAGPWVAGLAISGGHGYLSPSWVGLVFALGALVTALVGTAVDAAERRRGSAAPGSMDDEIPLIAPAGTAR</sequence>
<evidence type="ECO:0000313" key="8">
    <source>
        <dbReference type="EMBL" id="SHN33973.1"/>
    </source>
</evidence>
<dbReference type="PANTHER" id="PTHR43124:SF3">
    <property type="entry name" value="CHLORAMPHENICOL EFFLUX PUMP RV0191"/>
    <property type="match status" value="1"/>
</dbReference>
<feature type="transmembrane region" description="Helical" evidence="6">
    <location>
        <begin position="358"/>
        <end position="377"/>
    </location>
</feature>
<dbReference type="InterPro" id="IPR011701">
    <property type="entry name" value="MFS"/>
</dbReference>
<keyword evidence="2" id="KW-1003">Cell membrane</keyword>
<evidence type="ECO:0000256" key="4">
    <source>
        <dbReference type="ARBA" id="ARBA00022989"/>
    </source>
</evidence>
<reference evidence="9" key="1">
    <citation type="submission" date="2016-11" db="EMBL/GenBank/DDBJ databases">
        <authorList>
            <person name="Jaros S."/>
            <person name="Januszkiewicz K."/>
            <person name="Wedrychowicz H."/>
        </authorList>
    </citation>
    <scope>NUCLEOTIDE SEQUENCE [LARGE SCALE GENOMIC DNA]</scope>
    <source>
        <strain evidence="9">CGMCC 4.3555</strain>
    </source>
</reference>
<feature type="transmembrane region" description="Helical" evidence="6">
    <location>
        <begin position="69"/>
        <end position="89"/>
    </location>
</feature>
<dbReference type="PANTHER" id="PTHR43124">
    <property type="entry name" value="PURINE EFFLUX PUMP PBUE"/>
    <property type="match status" value="1"/>
</dbReference>
<feature type="transmembrane region" description="Helical" evidence="6">
    <location>
        <begin position="128"/>
        <end position="148"/>
    </location>
</feature>
<keyword evidence="5 6" id="KW-0472">Membrane</keyword>
<dbReference type="GO" id="GO:0022857">
    <property type="term" value="F:transmembrane transporter activity"/>
    <property type="evidence" value="ECO:0007669"/>
    <property type="project" value="InterPro"/>
</dbReference>
<dbReference type="Pfam" id="PF07690">
    <property type="entry name" value="MFS_1"/>
    <property type="match status" value="1"/>
</dbReference>
<keyword evidence="4 6" id="KW-1133">Transmembrane helix</keyword>
<evidence type="ECO:0000313" key="9">
    <source>
        <dbReference type="Proteomes" id="UP000184388"/>
    </source>
</evidence>
<feature type="transmembrane region" description="Helical" evidence="6">
    <location>
        <begin position="321"/>
        <end position="338"/>
    </location>
</feature>
<dbReference type="InterPro" id="IPR001958">
    <property type="entry name" value="Tet-R_TetA/multi-R_MdtG-like"/>
</dbReference>
<evidence type="ECO:0000256" key="2">
    <source>
        <dbReference type="ARBA" id="ARBA00022475"/>
    </source>
</evidence>
<feature type="transmembrane region" description="Helical" evidence="6">
    <location>
        <begin position="42"/>
        <end position="62"/>
    </location>
</feature>
<feature type="transmembrane region" description="Helical" evidence="6">
    <location>
        <begin position="95"/>
        <end position="116"/>
    </location>
</feature>
<feature type="transmembrane region" description="Helical" evidence="6">
    <location>
        <begin position="201"/>
        <end position="222"/>
    </location>
</feature>
<dbReference type="Gene3D" id="1.20.1250.20">
    <property type="entry name" value="MFS general substrate transporter like domains"/>
    <property type="match status" value="1"/>
</dbReference>
<name>A0A9X8N9K0_9ACTN</name>
<evidence type="ECO:0000259" key="7">
    <source>
        <dbReference type="PROSITE" id="PS50850"/>
    </source>
</evidence>
<evidence type="ECO:0000256" key="1">
    <source>
        <dbReference type="ARBA" id="ARBA00004651"/>
    </source>
</evidence>
<dbReference type="EMBL" id="FRBK01000041">
    <property type="protein sequence ID" value="SHN33973.1"/>
    <property type="molecule type" value="Genomic_DNA"/>
</dbReference>
<dbReference type="GO" id="GO:0005886">
    <property type="term" value="C:plasma membrane"/>
    <property type="evidence" value="ECO:0007669"/>
    <property type="project" value="UniProtKB-SubCell"/>
</dbReference>
<feature type="transmembrane region" description="Helical" evidence="6">
    <location>
        <begin position="234"/>
        <end position="254"/>
    </location>
</feature>
<feature type="transmembrane region" description="Helical" evidence="6">
    <location>
        <begin position="160"/>
        <end position="180"/>
    </location>
</feature>
<feature type="domain" description="Major facilitator superfamily (MFS) profile" evidence="7">
    <location>
        <begin position="4"/>
        <end position="382"/>
    </location>
</feature>
<dbReference type="CDD" id="cd17324">
    <property type="entry name" value="MFS_NepI_like"/>
    <property type="match status" value="1"/>
</dbReference>
<dbReference type="SUPFAM" id="SSF103473">
    <property type="entry name" value="MFS general substrate transporter"/>
    <property type="match status" value="1"/>
</dbReference>
<evidence type="ECO:0000256" key="6">
    <source>
        <dbReference type="SAM" id="Phobius"/>
    </source>
</evidence>
<keyword evidence="3 6" id="KW-0812">Transmembrane</keyword>
<dbReference type="InterPro" id="IPR036259">
    <property type="entry name" value="MFS_trans_sf"/>
</dbReference>
<accession>A0A9X8N9K0</accession>
<comment type="subcellular location">
    <subcellularLocation>
        <location evidence="1">Cell membrane</location>
        <topology evidence="1">Multi-pass membrane protein</topology>
    </subcellularLocation>
</comment>
<dbReference type="PRINTS" id="PR01035">
    <property type="entry name" value="TCRTETA"/>
</dbReference>
<dbReference type="InterPro" id="IPR050189">
    <property type="entry name" value="MFS_Efflux_Transporters"/>
</dbReference>
<feature type="transmembrane region" description="Helical" evidence="6">
    <location>
        <begin position="289"/>
        <end position="309"/>
    </location>
</feature>
<organism evidence="8 9">
    <name type="scientific">Streptomyces yunnanensis</name>
    <dbReference type="NCBI Taxonomy" id="156453"/>
    <lineage>
        <taxon>Bacteria</taxon>
        <taxon>Bacillati</taxon>
        <taxon>Actinomycetota</taxon>
        <taxon>Actinomycetes</taxon>
        <taxon>Kitasatosporales</taxon>
        <taxon>Streptomycetaceae</taxon>
        <taxon>Streptomyces</taxon>
    </lineage>
</organism>
<dbReference type="AlphaFoldDB" id="A0A9X8N9K0"/>
<evidence type="ECO:0000256" key="3">
    <source>
        <dbReference type="ARBA" id="ARBA00022692"/>
    </source>
</evidence>
<dbReference type="InterPro" id="IPR020846">
    <property type="entry name" value="MFS_dom"/>
</dbReference>
<evidence type="ECO:0000256" key="5">
    <source>
        <dbReference type="ARBA" id="ARBA00023136"/>
    </source>
</evidence>
<protein>
    <submittedName>
        <fullName evidence="8">MFS transporter, DHA1 family, inner membrane transport protein</fullName>
    </submittedName>
</protein>
<dbReference type="RefSeq" id="WP_073450159.1">
    <property type="nucleotide sequence ID" value="NZ_FRBK01000041.1"/>
</dbReference>
<proteinExistence type="predicted"/>
<dbReference type="Proteomes" id="UP000184388">
    <property type="component" value="Unassembled WGS sequence"/>
</dbReference>